<proteinExistence type="inferred from homology"/>
<evidence type="ECO:0000256" key="7">
    <source>
        <dbReference type="ARBA" id="ARBA00022679"/>
    </source>
</evidence>
<dbReference type="InterPro" id="IPR029499">
    <property type="entry name" value="PduO-typ"/>
</dbReference>
<dbReference type="InterPro" id="IPR036451">
    <property type="entry name" value="CblAdoTrfase-like_sf"/>
</dbReference>
<comment type="catalytic activity">
    <reaction evidence="13 15">
        <text>2 cob(II)yrinate a,c diamide + reduced [electron-transfer flavoprotein] + 2 ATP = 2 adenosylcob(III)yrinate a,c-diamide + 2 triphosphate + oxidized [electron-transfer flavoprotein] + 3 H(+)</text>
        <dbReference type="Rhea" id="RHEA:11528"/>
        <dbReference type="Rhea" id="RHEA-COMP:10685"/>
        <dbReference type="Rhea" id="RHEA-COMP:10686"/>
        <dbReference type="ChEBI" id="CHEBI:15378"/>
        <dbReference type="ChEBI" id="CHEBI:18036"/>
        <dbReference type="ChEBI" id="CHEBI:30616"/>
        <dbReference type="ChEBI" id="CHEBI:57692"/>
        <dbReference type="ChEBI" id="CHEBI:58307"/>
        <dbReference type="ChEBI" id="CHEBI:58503"/>
        <dbReference type="ChEBI" id="CHEBI:58537"/>
        <dbReference type="EC" id="2.5.1.17"/>
    </reaction>
</comment>
<evidence type="ECO:0000256" key="11">
    <source>
        <dbReference type="ARBA" id="ARBA00033334"/>
    </source>
</evidence>
<keyword evidence="7 15" id="KW-0808">Transferase</keyword>
<dbReference type="EC" id="2.5.1.17" evidence="4 15"/>
<dbReference type="GO" id="GO:0005524">
    <property type="term" value="F:ATP binding"/>
    <property type="evidence" value="ECO:0007669"/>
    <property type="project" value="UniProtKB-UniRule"/>
</dbReference>
<dbReference type="NCBIfam" id="TIGR00636">
    <property type="entry name" value="PduO_Nterm"/>
    <property type="match status" value="1"/>
</dbReference>
<evidence type="ECO:0000256" key="3">
    <source>
        <dbReference type="ARBA" id="ARBA00007487"/>
    </source>
</evidence>
<dbReference type="EMBL" id="BMKW01000004">
    <property type="protein sequence ID" value="GGJ11636.1"/>
    <property type="molecule type" value="Genomic_DNA"/>
</dbReference>
<keyword evidence="6" id="KW-0963">Cytoplasm</keyword>
<gene>
    <name evidence="17" type="ORF">GCM10011320_18490</name>
</gene>
<evidence type="ECO:0000256" key="9">
    <source>
        <dbReference type="ARBA" id="ARBA00022840"/>
    </source>
</evidence>
<comment type="similarity">
    <text evidence="3 15">Belongs to the Cob(I)alamin adenosyltransferase family.</text>
</comment>
<keyword evidence="9 15" id="KW-0067">ATP-binding</keyword>
<dbReference type="GO" id="GO:0008817">
    <property type="term" value="F:corrinoid adenosyltransferase activity"/>
    <property type="evidence" value="ECO:0007669"/>
    <property type="project" value="UniProtKB-UniRule"/>
</dbReference>
<name>A0A917NNR9_9PROT</name>
<dbReference type="Pfam" id="PF01923">
    <property type="entry name" value="Cob_adeno_trans"/>
    <property type="match status" value="1"/>
</dbReference>
<evidence type="ECO:0000256" key="8">
    <source>
        <dbReference type="ARBA" id="ARBA00022741"/>
    </source>
</evidence>
<evidence type="ECO:0000256" key="10">
    <source>
        <dbReference type="ARBA" id="ARBA00031529"/>
    </source>
</evidence>
<dbReference type="PANTHER" id="PTHR12213">
    <property type="entry name" value="CORRINOID ADENOSYLTRANSFERASE"/>
    <property type="match status" value="1"/>
</dbReference>
<keyword evidence="15" id="KW-0169">Cobalamin biosynthesis</keyword>
<evidence type="ECO:0000259" key="16">
    <source>
        <dbReference type="Pfam" id="PF01923"/>
    </source>
</evidence>
<dbReference type="RefSeq" id="WP_188966758.1">
    <property type="nucleotide sequence ID" value="NZ_BMKW01000004.1"/>
</dbReference>
<dbReference type="InterPro" id="IPR016030">
    <property type="entry name" value="CblAdoTrfase-like"/>
</dbReference>
<comment type="catalytic activity">
    <reaction evidence="14 15">
        <text>2 cob(II)alamin + reduced [electron-transfer flavoprotein] + 2 ATP = 2 adenosylcob(III)alamin + 2 triphosphate + oxidized [electron-transfer flavoprotein] + 3 H(+)</text>
        <dbReference type="Rhea" id="RHEA:28671"/>
        <dbReference type="Rhea" id="RHEA-COMP:10685"/>
        <dbReference type="Rhea" id="RHEA-COMP:10686"/>
        <dbReference type="ChEBI" id="CHEBI:15378"/>
        <dbReference type="ChEBI" id="CHEBI:16304"/>
        <dbReference type="ChEBI" id="CHEBI:18036"/>
        <dbReference type="ChEBI" id="CHEBI:18408"/>
        <dbReference type="ChEBI" id="CHEBI:30616"/>
        <dbReference type="ChEBI" id="CHEBI:57692"/>
        <dbReference type="ChEBI" id="CHEBI:58307"/>
        <dbReference type="EC" id="2.5.1.17"/>
    </reaction>
</comment>
<dbReference type="FunFam" id="1.20.1200.10:FF:000003">
    <property type="entry name" value="ATP:cob(I)alamin adenosyltransferase"/>
    <property type="match status" value="1"/>
</dbReference>
<protein>
    <recommendedName>
        <fullName evidence="5 15">Corrinoid adenosyltransferase</fullName>
        <ecNumber evidence="4 15">2.5.1.17</ecNumber>
    </recommendedName>
    <alternativeName>
        <fullName evidence="10 15">Cob(II)alamin adenosyltransferase</fullName>
    </alternativeName>
    <alternativeName>
        <fullName evidence="12 15">Cob(II)yrinic acid a,c-diamide adenosyltransferase</fullName>
    </alternativeName>
    <alternativeName>
        <fullName evidence="11 15">Cobinamide/cobalamin adenosyltransferase</fullName>
    </alternativeName>
</protein>
<dbReference type="GO" id="GO:0005737">
    <property type="term" value="C:cytoplasm"/>
    <property type="evidence" value="ECO:0007669"/>
    <property type="project" value="UniProtKB-SubCell"/>
</dbReference>
<dbReference type="PANTHER" id="PTHR12213:SF0">
    <property type="entry name" value="CORRINOID ADENOSYLTRANSFERASE MMAB"/>
    <property type="match status" value="1"/>
</dbReference>
<comment type="caution">
    <text evidence="17">The sequence shown here is derived from an EMBL/GenBank/DDBJ whole genome shotgun (WGS) entry which is preliminary data.</text>
</comment>
<comment type="subcellular location">
    <subcellularLocation>
        <location evidence="1">Cytoplasm</location>
    </subcellularLocation>
</comment>
<dbReference type="GO" id="GO:0009236">
    <property type="term" value="P:cobalamin biosynthetic process"/>
    <property type="evidence" value="ECO:0007669"/>
    <property type="project" value="UniProtKB-UniRule"/>
</dbReference>
<keyword evidence="8 15" id="KW-0547">Nucleotide-binding</keyword>
<feature type="domain" description="Cobalamin adenosyltransferase-like" evidence="16">
    <location>
        <begin position="7"/>
        <end position="169"/>
    </location>
</feature>
<evidence type="ECO:0000256" key="13">
    <source>
        <dbReference type="ARBA" id="ARBA00048555"/>
    </source>
</evidence>
<evidence type="ECO:0000256" key="2">
    <source>
        <dbReference type="ARBA" id="ARBA00005121"/>
    </source>
</evidence>
<evidence type="ECO:0000256" key="12">
    <source>
        <dbReference type="ARBA" id="ARBA00033354"/>
    </source>
</evidence>
<evidence type="ECO:0000256" key="5">
    <source>
        <dbReference type="ARBA" id="ARBA00020963"/>
    </source>
</evidence>
<evidence type="ECO:0000256" key="6">
    <source>
        <dbReference type="ARBA" id="ARBA00022490"/>
    </source>
</evidence>
<evidence type="ECO:0000256" key="15">
    <source>
        <dbReference type="RuleBase" id="RU366026"/>
    </source>
</evidence>
<comment type="pathway">
    <text evidence="2 15">Cofactor biosynthesis; adenosylcobalamin biosynthesis; adenosylcobalamin from cob(II)yrinate a,c-diamide: step 2/7.</text>
</comment>
<dbReference type="Gene3D" id="1.20.1200.10">
    <property type="entry name" value="Cobalamin adenosyltransferase-like"/>
    <property type="match status" value="1"/>
</dbReference>
<evidence type="ECO:0000256" key="1">
    <source>
        <dbReference type="ARBA" id="ARBA00004496"/>
    </source>
</evidence>
<sequence length="188" mass="19820">MVKLDVITTRGGDGGETSLGDGTRLRKDALRVEAYGTVDEANAALGLVRLHTGADVAVDAMLSRIQNELFDVGADLCVPGEAGARLRVADTQSLRLEAEIATMNAALPPLRSFVLPAGCPAAAHAHLARTIVRRAERLAVALAAQEEVNAAVIRYLNRLSDHLFVLSRHLNAAAGGDVVWVPGATRGR</sequence>
<dbReference type="AlphaFoldDB" id="A0A917NNR9"/>
<accession>A0A917NNR9</accession>
<evidence type="ECO:0000313" key="18">
    <source>
        <dbReference type="Proteomes" id="UP000661507"/>
    </source>
</evidence>
<keyword evidence="18" id="KW-1185">Reference proteome</keyword>
<evidence type="ECO:0000256" key="14">
    <source>
        <dbReference type="ARBA" id="ARBA00048692"/>
    </source>
</evidence>
<dbReference type="SUPFAM" id="SSF89028">
    <property type="entry name" value="Cobalamin adenosyltransferase-like"/>
    <property type="match status" value="1"/>
</dbReference>
<reference evidence="17" key="2">
    <citation type="submission" date="2020-09" db="EMBL/GenBank/DDBJ databases">
        <authorList>
            <person name="Sun Q."/>
            <person name="Zhou Y."/>
        </authorList>
    </citation>
    <scope>NUCLEOTIDE SEQUENCE</scope>
    <source>
        <strain evidence="17">CGMCC 1.3617</strain>
    </source>
</reference>
<organism evidence="17 18">
    <name type="scientific">Neoroseomonas lacus</name>
    <dbReference type="NCBI Taxonomy" id="287609"/>
    <lineage>
        <taxon>Bacteria</taxon>
        <taxon>Pseudomonadati</taxon>
        <taxon>Pseudomonadota</taxon>
        <taxon>Alphaproteobacteria</taxon>
        <taxon>Acetobacterales</taxon>
        <taxon>Acetobacteraceae</taxon>
        <taxon>Neoroseomonas</taxon>
    </lineage>
</organism>
<evidence type="ECO:0000313" key="17">
    <source>
        <dbReference type="EMBL" id="GGJ11636.1"/>
    </source>
</evidence>
<reference evidence="17" key="1">
    <citation type="journal article" date="2014" name="Int. J. Syst. Evol. Microbiol.">
        <title>Complete genome sequence of Corynebacterium casei LMG S-19264T (=DSM 44701T), isolated from a smear-ripened cheese.</title>
        <authorList>
            <consortium name="US DOE Joint Genome Institute (JGI-PGF)"/>
            <person name="Walter F."/>
            <person name="Albersmeier A."/>
            <person name="Kalinowski J."/>
            <person name="Ruckert C."/>
        </authorList>
    </citation>
    <scope>NUCLEOTIDE SEQUENCE</scope>
    <source>
        <strain evidence="17">CGMCC 1.3617</strain>
    </source>
</reference>
<dbReference type="Proteomes" id="UP000661507">
    <property type="component" value="Unassembled WGS sequence"/>
</dbReference>
<evidence type="ECO:0000256" key="4">
    <source>
        <dbReference type="ARBA" id="ARBA00012454"/>
    </source>
</evidence>